<dbReference type="RefSeq" id="WP_198110441.1">
    <property type="nucleotide sequence ID" value="NZ_JAEDAK010000004.1"/>
</dbReference>
<protein>
    <submittedName>
        <fullName evidence="1">Uncharacterized protein</fullName>
    </submittedName>
</protein>
<dbReference type="EMBL" id="JAEDAK010000004">
    <property type="protein sequence ID" value="MBH9576833.1"/>
    <property type="molecule type" value="Genomic_DNA"/>
</dbReference>
<sequence length="319" mass="33507">MRYYLPTSSLSLTVVRSVSCDAADRALVATSVVPNLQHRADPKAEEWLDLSELRGAWADVDVKLEWTEDGRLKGINTASAGQGDSIIKAAAGLATALAGAAVVPFARTDLTDTQKACAWVRQAGDGHAIAITLRAGIALDGEPGPFMDFKPTADSAHAFEQVKPLLSELRHQVMGSETDSPPLQLAGAPSGPQIWSRWPGRIRVQVVDLGLEGKSKPQVIWNQALPIAQLGKRFALPLPKPALFGSSGFAVGFADSGAVTSVQLGSKGGLKAGLDGLSTLAKLPTDMTSAEAAALKAEADKLAQQQRLANCLLKPSDCK</sequence>
<name>A0A931J169_9BURK</name>
<evidence type="ECO:0000313" key="1">
    <source>
        <dbReference type="EMBL" id="MBH9576833.1"/>
    </source>
</evidence>
<dbReference type="AlphaFoldDB" id="A0A931J169"/>
<accession>A0A931J169</accession>
<organism evidence="1 2">
    <name type="scientific">Inhella proteolytica</name>
    <dbReference type="NCBI Taxonomy" id="2795029"/>
    <lineage>
        <taxon>Bacteria</taxon>
        <taxon>Pseudomonadati</taxon>
        <taxon>Pseudomonadota</taxon>
        <taxon>Betaproteobacteria</taxon>
        <taxon>Burkholderiales</taxon>
        <taxon>Sphaerotilaceae</taxon>
        <taxon>Inhella</taxon>
    </lineage>
</organism>
<keyword evidence="2" id="KW-1185">Reference proteome</keyword>
<reference evidence="1" key="1">
    <citation type="submission" date="2020-12" db="EMBL/GenBank/DDBJ databases">
        <title>The genome sequence of Inhella sp. 1Y17.</title>
        <authorList>
            <person name="Liu Y."/>
        </authorList>
    </citation>
    <scope>NUCLEOTIDE SEQUENCE</scope>
    <source>
        <strain evidence="1">1Y17</strain>
    </source>
</reference>
<comment type="caution">
    <text evidence="1">The sequence shown here is derived from an EMBL/GenBank/DDBJ whole genome shotgun (WGS) entry which is preliminary data.</text>
</comment>
<dbReference type="Proteomes" id="UP000613266">
    <property type="component" value="Unassembled WGS sequence"/>
</dbReference>
<evidence type="ECO:0000313" key="2">
    <source>
        <dbReference type="Proteomes" id="UP000613266"/>
    </source>
</evidence>
<gene>
    <name evidence="1" type="ORF">I7X39_07945</name>
</gene>
<proteinExistence type="predicted"/>